<evidence type="ECO:0000313" key="3">
    <source>
        <dbReference type="Proteomes" id="UP000044377"/>
    </source>
</evidence>
<dbReference type="Proteomes" id="UP000044377">
    <property type="component" value="Unassembled WGS sequence"/>
</dbReference>
<keyword evidence="1" id="KW-0472">Membrane</keyword>
<feature type="transmembrane region" description="Helical" evidence="1">
    <location>
        <begin position="20"/>
        <end position="45"/>
    </location>
</feature>
<accession>A0A0G4K0A6</accession>
<proteinExistence type="predicted"/>
<keyword evidence="1" id="KW-1133">Transmembrane helix</keyword>
<keyword evidence="1" id="KW-0812">Transmembrane</keyword>
<name>A0A0G4K0A6_9GAMM</name>
<gene>
    <name evidence="2" type="ORF">BN1221_04150c</name>
</gene>
<protein>
    <submittedName>
        <fullName evidence="2">Uncharacterized protein</fullName>
    </submittedName>
</protein>
<keyword evidence="3" id="KW-1185">Reference proteome</keyword>
<evidence type="ECO:0000256" key="1">
    <source>
        <dbReference type="SAM" id="Phobius"/>
    </source>
</evidence>
<dbReference type="AlphaFoldDB" id="A0A0G4K0A6"/>
<reference evidence="3" key="1">
    <citation type="submission" date="2015-01" db="EMBL/GenBank/DDBJ databases">
        <authorList>
            <person name="Paterson Steve"/>
        </authorList>
    </citation>
    <scope>NUCLEOTIDE SEQUENCE [LARGE SCALE GENOMIC DNA]</scope>
    <source>
        <strain evidence="3">OBR1</strain>
    </source>
</reference>
<evidence type="ECO:0000313" key="2">
    <source>
        <dbReference type="EMBL" id="CPR20130.1"/>
    </source>
</evidence>
<dbReference type="EMBL" id="CGIG01000001">
    <property type="protein sequence ID" value="CPR20130.1"/>
    <property type="molecule type" value="Genomic_DNA"/>
</dbReference>
<organism evidence="2 3">
    <name type="scientific">Brenneria goodwinii</name>
    <dbReference type="NCBI Taxonomy" id="1109412"/>
    <lineage>
        <taxon>Bacteria</taxon>
        <taxon>Pseudomonadati</taxon>
        <taxon>Pseudomonadota</taxon>
        <taxon>Gammaproteobacteria</taxon>
        <taxon>Enterobacterales</taxon>
        <taxon>Pectobacteriaceae</taxon>
        <taxon>Brenneria</taxon>
    </lineage>
</organism>
<sequence length="54" mass="6004">MIKSQLLLSINNNTIARVLAGGTSILFINVPYGVLLATILIQLILKRDFCFEQL</sequence>